<gene>
    <name evidence="3" type="ORF">SAMN02744037_01600</name>
</gene>
<reference evidence="4" key="1">
    <citation type="submission" date="2016-11" db="EMBL/GenBank/DDBJ databases">
        <authorList>
            <person name="Varghese N."/>
            <person name="Submissions S."/>
        </authorList>
    </citation>
    <scope>NUCLEOTIDE SEQUENCE [LARGE SCALE GENOMIC DNA]</scope>
    <source>
        <strain evidence="4">DSM 15518</strain>
    </source>
</reference>
<evidence type="ECO:0000313" key="4">
    <source>
        <dbReference type="Proteomes" id="UP000242497"/>
    </source>
</evidence>
<evidence type="ECO:0000313" key="3">
    <source>
        <dbReference type="EMBL" id="SHK09288.1"/>
    </source>
</evidence>
<dbReference type="InterPro" id="IPR010187">
    <property type="entry name" value="Various_sel_PB"/>
</dbReference>
<sequence length="347" mass="38277">MKKAILYVNQFFGQIGGEDKADFVPEIREGLVGPAMELNKQLDAQVTHTIICGDNFMGSNEEEAVKMILGFLEDKEFDIFFAGPAFQAGRYGNACGVICKAVKEKFNVPVISSMHIENPGVEMFKKEVVIFPGGKSAAAMRKDIKKMATYANKILNGEKLGTAEEEGYFLRGIRHQYWLEDAKPASERVVEMLLKKINGEEFKSELPIPKLDRVEIAPPIKDLSKATIAFATTGGIVPVDNPDRIQSASATRWGRYSIEGMERLEAGVFKTIHAGFDPAAADADPNVIVPIDSLRVYEKEGKIGKLHEYFYTTVGTGTTQAEASRMGKEMVEYFKKEGVDAVILSST</sequence>
<evidence type="ECO:0000256" key="1">
    <source>
        <dbReference type="ARBA" id="ARBA00022933"/>
    </source>
</evidence>
<name>A0A1M6PN24_9FIRM</name>
<protein>
    <submittedName>
        <fullName evidence="3">Glycine reductase</fullName>
    </submittedName>
</protein>
<dbReference type="Proteomes" id="UP000242497">
    <property type="component" value="Unassembled WGS sequence"/>
</dbReference>
<accession>A0A1M6PN24</accession>
<dbReference type="STRING" id="1123349.SAMN02744037_01600"/>
<keyword evidence="1" id="KW-0712">Selenocysteine</keyword>
<evidence type="ECO:0000256" key="2">
    <source>
        <dbReference type="ARBA" id="ARBA00023002"/>
    </source>
</evidence>
<keyword evidence="2" id="KW-0560">Oxidoreductase</keyword>
<dbReference type="Pfam" id="PF07355">
    <property type="entry name" value="GRDB"/>
    <property type="match status" value="1"/>
</dbReference>
<dbReference type="EMBL" id="FRAE01000033">
    <property type="protein sequence ID" value="SHK09288.1"/>
    <property type="molecule type" value="Genomic_DNA"/>
</dbReference>
<organism evidence="3 4">
    <name type="scientific">Tepidibacter formicigenes DSM 15518</name>
    <dbReference type="NCBI Taxonomy" id="1123349"/>
    <lineage>
        <taxon>Bacteria</taxon>
        <taxon>Bacillati</taxon>
        <taxon>Bacillota</taxon>
        <taxon>Clostridia</taxon>
        <taxon>Peptostreptococcales</taxon>
        <taxon>Peptostreptococcaceae</taxon>
        <taxon>Tepidibacter</taxon>
    </lineage>
</organism>
<proteinExistence type="predicted"/>
<dbReference type="GO" id="GO:0050485">
    <property type="term" value="F:oxidoreductase activity, acting on X-H and Y-H to form an X-Y bond, with a disulfide as acceptor"/>
    <property type="evidence" value="ECO:0007669"/>
    <property type="project" value="InterPro"/>
</dbReference>
<keyword evidence="4" id="KW-1185">Reference proteome</keyword>
<dbReference type="NCBIfam" id="TIGR01918">
    <property type="entry name" value="various_sel_PB"/>
    <property type="match status" value="1"/>
</dbReference>
<dbReference type="AlphaFoldDB" id="A0A1M6PN24"/>